<evidence type="ECO:0000313" key="5">
    <source>
        <dbReference type="Proteomes" id="UP001164746"/>
    </source>
</evidence>
<evidence type="ECO:0000256" key="1">
    <source>
        <dbReference type="SAM" id="SignalP"/>
    </source>
</evidence>
<accession>A0ABY7E6F0</accession>
<reference evidence="4" key="1">
    <citation type="submission" date="2022-11" db="EMBL/GenBank/DDBJ databases">
        <title>Centuries of genome instability and evolution in soft-shell clam transmissible cancer (bioRxiv).</title>
        <authorList>
            <person name="Hart S.F.M."/>
            <person name="Yonemitsu M.A."/>
            <person name="Giersch R.M."/>
            <person name="Beal B.F."/>
            <person name="Arriagada G."/>
            <person name="Davis B.W."/>
            <person name="Ostrander E.A."/>
            <person name="Goff S.P."/>
            <person name="Metzger M.J."/>
        </authorList>
    </citation>
    <scope>NUCLEOTIDE SEQUENCE</scope>
    <source>
        <strain evidence="4">MELC-2E11</strain>
        <tissue evidence="4">Siphon/mantle</tissue>
    </source>
</reference>
<protein>
    <submittedName>
        <fullName evidence="4">KCP-like protein</fullName>
    </submittedName>
</protein>
<evidence type="ECO:0000259" key="2">
    <source>
        <dbReference type="PROSITE" id="PS50184"/>
    </source>
</evidence>
<dbReference type="Gene3D" id="4.10.75.10">
    <property type="entry name" value="Elafin-like"/>
    <property type="match status" value="1"/>
</dbReference>
<organism evidence="4 5">
    <name type="scientific">Mya arenaria</name>
    <name type="common">Soft-shell clam</name>
    <dbReference type="NCBI Taxonomy" id="6604"/>
    <lineage>
        <taxon>Eukaryota</taxon>
        <taxon>Metazoa</taxon>
        <taxon>Spiralia</taxon>
        <taxon>Lophotrochozoa</taxon>
        <taxon>Mollusca</taxon>
        <taxon>Bivalvia</taxon>
        <taxon>Autobranchia</taxon>
        <taxon>Heteroconchia</taxon>
        <taxon>Euheterodonta</taxon>
        <taxon>Imparidentia</taxon>
        <taxon>Neoheterodontei</taxon>
        <taxon>Myida</taxon>
        <taxon>Myoidea</taxon>
        <taxon>Myidae</taxon>
        <taxon>Mya</taxon>
    </lineage>
</organism>
<dbReference type="SMART" id="SM00215">
    <property type="entry name" value="VWC_out"/>
    <property type="match status" value="1"/>
</dbReference>
<dbReference type="PROSITE" id="PS50184">
    <property type="entry name" value="VWFC_2"/>
    <property type="match status" value="1"/>
</dbReference>
<dbReference type="Proteomes" id="UP001164746">
    <property type="component" value="Chromosome 5"/>
</dbReference>
<dbReference type="SMART" id="SM00214">
    <property type="entry name" value="VWC"/>
    <property type="match status" value="2"/>
</dbReference>
<evidence type="ECO:0000259" key="3">
    <source>
        <dbReference type="PROSITE" id="PS51390"/>
    </source>
</evidence>
<dbReference type="InterPro" id="IPR036645">
    <property type="entry name" value="Elafin-like_sf"/>
</dbReference>
<evidence type="ECO:0000313" key="4">
    <source>
        <dbReference type="EMBL" id="WAR04754.1"/>
    </source>
</evidence>
<feature type="signal peptide" evidence="1">
    <location>
        <begin position="1"/>
        <end position="34"/>
    </location>
</feature>
<dbReference type="EMBL" id="CP111016">
    <property type="protein sequence ID" value="WAR04754.1"/>
    <property type="molecule type" value="Genomic_DNA"/>
</dbReference>
<feature type="chain" id="PRO_5045740393" evidence="1">
    <location>
        <begin position="35"/>
        <end position="209"/>
    </location>
</feature>
<dbReference type="Pfam" id="PF00095">
    <property type="entry name" value="WAP"/>
    <property type="match status" value="1"/>
</dbReference>
<name>A0ABY7E6F0_MYAAR</name>
<sequence length="209" mass="22307">MITNESVKSSQNTMSLSTVLISAVIALVLTSVNAAPSPPLECAVAACMIPDCPDGEVITNSDSCCPICSPIYKKCFHTDGKTYAHGETFKDKCNSCVCRDGSVSCTKIGCIEKAGECPTPWPFGECTSIHMCTDDWDCPNEQKCCRNGCGKVCRIPIRETVPQKESNPCLYCRCHNGVITCDPVMCPACEGIRPPGACCPDCSWAAGTV</sequence>
<dbReference type="InterPro" id="IPR008197">
    <property type="entry name" value="WAP_dom"/>
</dbReference>
<feature type="domain" description="VWFC" evidence="2">
    <location>
        <begin position="73"/>
        <end position="133"/>
    </location>
</feature>
<dbReference type="SUPFAM" id="SSF57603">
    <property type="entry name" value="FnI-like domain"/>
    <property type="match status" value="1"/>
</dbReference>
<feature type="domain" description="WAP" evidence="3">
    <location>
        <begin position="110"/>
        <end position="157"/>
    </location>
</feature>
<dbReference type="PRINTS" id="PR00003">
    <property type="entry name" value="4DISULPHCORE"/>
</dbReference>
<dbReference type="InterPro" id="IPR001007">
    <property type="entry name" value="VWF_dom"/>
</dbReference>
<gene>
    <name evidence="4" type="ORF">MAR_020123</name>
</gene>
<dbReference type="Gene3D" id="2.10.70.10">
    <property type="entry name" value="Complement Module, domain 1"/>
    <property type="match status" value="1"/>
</dbReference>
<keyword evidence="1" id="KW-0732">Signal</keyword>
<keyword evidence="5" id="KW-1185">Reference proteome</keyword>
<dbReference type="SUPFAM" id="SSF57256">
    <property type="entry name" value="Elafin-like"/>
    <property type="match status" value="1"/>
</dbReference>
<proteinExistence type="predicted"/>
<dbReference type="PROSITE" id="PS51390">
    <property type="entry name" value="WAP"/>
    <property type="match status" value="1"/>
</dbReference>
<dbReference type="SMART" id="SM00217">
    <property type="entry name" value="WAP"/>
    <property type="match status" value="1"/>
</dbReference>